<dbReference type="RefSeq" id="WP_066773633.1">
    <property type="nucleotide sequence ID" value="NZ_CP013244.1"/>
</dbReference>
<dbReference type="InterPro" id="IPR050678">
    <property type="entry name" value="DNA_Partitioning_ATPase"/>
</dbReference>
<dbReference type="STRING" id="1759059.ATE48_16910"/>
<dbReference type="Proteomes" id="UP000092498">
    <property type="component" value="Chromosome"/>
</dbReference>
<gene>
    <name evidence="1" type="ORF">ATE48_16910</name>
</gene>
<protein>
    <submittedName>
        <fullName evidence="1">ATPase</fullName>
    </submittedName>
</protein>
<dbReference type="EMBL" id="CP013244">
    <property type="protein sequence ID" value="ANP47468.1"/>
    <property type="molecule type" value="Genomic_DNA"/>
</dbReference>
<name>A0A1B1ALL2_9PROT</name>
<dbReference type="OrthoDB" id="13869at2"/>
<dbReference type="Pfam" id="PF09140">
    <property type="entry name" value="MipZ"/>
    <property type="match status" value="1"/>
</dbReference>
<proteinExistence type="predicted"/>
<sequence>MSLAYAHEPENVPRRAHVIVVGNQKGGAGKSTVAMHVIVALMRMGRRTGVLDLDVRQRSLTRYIENRARWIASRGAQLPSPQILELQESAQRSLDVAEAEEDAAFRSALKRLSETCDFIVIDSPGGDSYLARLAHSWADTLITPLNDSFVDFDLLGDIDEHCDDIVRPSIYSEMVWQSRKRKALAERTPIDWVVLRNRTATSKIEAKNKQRVGKALSTLSSRIGFRMAPGLSERVIFRELFPQGLTLLDLDSEGVPVDMRMAHVAARQELRDLFITLKLPGFDGEALKF</sequence>
<dbReference type="AlphaFoldDB" id="A0A1B1ALL2"/>
<dbReference type="InParanoid" id="A0A1B1ALL2"/>
<evidence type="ECO:0000313" key="1">
    <source>
        <dbReference type="EMBL" id="ANP47468.1"/>
    </source>
</evidence>
<dbReference type="PANTHER" id="PTHR13696:SF96">
    <property type="entry name" value="COBQ_COBB_MIND_PARA NUCLEOTIDE BINDING DOMAIN-CONTAINING PROTEIN"/>
    <property type="match status" value="1"/>
</dbReference>
<dbReference type="KEGG" id="cbot:ATE48_16910"/>
<dbReference type="SUPFAM" id="SSF52540">
    <property type="entry name" value="P-loop containing nucleoside triphosphate hydrolases"/>
    <property type="match status" value="1"/>
</dbReference>
<evidence type="ECO:0000313" key="2">
    <source>
        <dbReference type="Proteomes" id="UP000092498"/>
    </source>
</evidence>
<dbReference type="Gene3D" id="3.40.50.300">
    <property type="entry name" value="P-loop containing nucleotide triphosphate hydrolases"/>
    <property type="match status" value="1"/>
</dbReference>
<reference evidence="1 2" key="1">
    <citation type="submission" date="2015-11" db="EMBL/GenBank/DDBJ databases">
        <title>Whole-Genome Sequence of Candidatus Oderbacter manganicum from the National Park Lower Oder Valley, Germany.</title>
        <authorList>
            <person name="Braun B."/>
            <person name="Liere K."/>
            <person name="Szewzyk U."/>
        </authorList>
    </citation>
    <scope>NUCLEOTIDE SEQUENCE [LARGE SCALE GENOMIC DNA]</scope>
    <source>
        <strain evidence="1 2">OTSz_A_272</strain>
    </source>
</reference>
<dbReference type="InterPro" id="IPR027417">
    <property type="entry name" value="P-loop_NTPase"/>
</dbReference>
<dbReference type="PANTHER" id="PTHR13696">
    <property type="entry name" value="P-LOOP CONTAINING NUCLEOSIDE TRIPHOSPHATE HYDROLASE"/>
    <property type="match status" value="1"/>
</dbReference>
<dbReference type="InterPro" id="IPR015223">
    <property type="entry name" value="MipZ"/>
</dbReference>
<dbReference type="CDD" id="cd02042">
    <property type="entry name" value="ParAB_family"/>
    <property type="match status" value="1"/>
</dbReference>
<accession>A0A1B1ALL2</accession>
<organism evidence="1 2">
    <name type="scientific">Candidatus Viadribacter manganicus</name>
    <dbReference type="NCBI Taxonomy" id="1759059"/>
    <lineage>
        <taxon>Bacteria</taxon>
        <taxon>Pseudomonadati</taxon>
        <taxon>Pseudomonadota</taxon>
        <taxon>Alphaproteobacteria</taxon>
        <taxon>Hyphomonadales</taxon>
        <taxon>Hyphomonadaceae</taxon>
        <taxon>Candidatus Viadribacter</taxon>
    </lineage>
</organism>
<keyword evidence="2" id="KW-1185">Reference proteome</keyword>